<evidence type="ECO:0000256" key="4">
    <source>
        <dbReference type="ARBA" id="ARBA00022729"/>
    </source>
</evidence>
<name>A0AAN4ZLM6_9BILA</name>
<dbReference type="GO" id="GO:0005576">
    <property type="term" value="C:extracellular region"/>
    <property type="evidence" value="ECO:0007669"/>
    <property type="project" value="UniProtKB-SubCell"/>
</dbReference>
<sequence length="197" mass="22317">SRMKYTIVFALFGCVLAMRDQSIAVTGKLLCGSKPASGVRVKLWEEDSGPEPDDLLDQGYTDADGAFSLKGGTAELAPIDPVFKAYHDCDDGLLPGSRKVKFGLPKSYITAGKVPNKTYDIGTINLETIFHREEREMLISKRSIRARREGANEEMDDAEIYARERKHFQEEDDLIRRAEGRRECKKRQRREGSRRNC</sequence>
<gene>
    <name evidence="6" type="ORF">PMAYCL1PPCAC_09450</name>
</gene>
<dbReference type="Gene3D" id="2.60.40.3330">
    <property type="match status" value="1"/>
</dbReference>
<protein>
    <recommendedName>
        <fullName evidence="8">Transthyretin-like family protein</fullName>
    </recommendedName>
</protein>
<dbReference type="GO" id="GO:0009986">
    <property type="term" value="C:cell surface"/>
    <property type="evidence" value="ECO:0007669"/>
    <property type="project" value="InterPro"/>
</dbReference>
<dbReference type="Proteomes" id="UP001328107">
    <property type="component" value="Unassembled WGS sequence"/>
</dbReference>
<keyword evidence="3" id="KW-0964">Secreted</keyword>
<feature type="non-terminal residue" evidence="6">
    <location>
        <position position="1"/>
    </location>
</feature>
<comment type="similarity">
    <text evidence="2">Belongs to the nematode transthyretin-like family.</text>
</comment>
<dbReference type="EMBL" id="BTRK01000002">
    <property type="protein sequence ID" value="GMR39255.1"/>
    <property type="molecule type" value="Genomic_DNA"/>
</dbReference>
<evidence type="ECO:0000256" key="2">
    <source>
        <dbReference type="ARBA" id="ARBA00010112"/>
    </source>
</evidence>
<keyword evidence="4 5" id="KW-0732">Signal</keyword>
<keyword evidence="7" id="KW-1185">Reference proteome</keyword>
<feature type="signal peptide" evidence="5">
    <location>
        <begin position="1"/>
        <end position="17"/>
    </location>
</feature>
<dbReference type="Pfam" id="PF01060">
    <property type="entry name" value="TTR-52"/>
    <property type="match status" value="1"/>
</dbReference>
<reference evidence="7" key="1">
    <citation type="submission" date="2022-10" db="EMBL/GenBank/DDBJ databases">
        <title>Genome assembly of Pristionchus species.</title>
        <authorList>
            <person name="Yoshida K."/>
            <person name="Sommer R.J."/>
        </authorList>
    </citation>
    <scope>NUCLEOTIDE SEQUENCE [LARGE SCALE GENOMIC DNA]</scope>
    <source>
        <strain evidence="7">RS5460</strain>
    </source>
</reference>
<evidence type="ECO:0008006" key="8">
    <source>
        <dbReference type="Google" id="ProtNLM"/>
    </source>
</evidence>
<feature type="chain" id="PRO_5042905590" description="Transthyretin-like family protein" evidence="5">
    <location>
        <begin position="18"/>
        <end position="197"/>
    </location>
</feature>
<comment type="subcellular location">
    <subcellularLocation>
        <location evidence="1">Secreted</location>
    </subcellularLocation>
</comment>
<dbReference type="PANTHER" id="PTHR21700:SF118">
    <property type="entry name" value="TRANSTHYRETIN-LIKE FAMILY PROTEIN"/>
    <property type="match status" value="1"/>
</dbReference>
<organism evidence="6 7">
    <name type="scientific">Pristionchus mayeri</name>
    <dbReference type="NCBI Taxonomy" id="1317129"/>
    <lineage>
        <taxon>Eukaryota</taxon>
        <taxon>Metazoa</taxon>
        <taxon>Ecdysozoa</taxon>
        <taxon>Nematoda</taxon>
        <taxon>Chromadorea</taxon>
        <taxon>Rhabditida</taxon>
        <taxon>Rhabditina</taxon>
        <taxon>Diplogasteromorpha</taxon>
        <taxon>Diplogasteroidea</taxon>
        <taxon>Neodiplogasteridae</taxon>
        <taxon>Pristionchus</taxon>
    </lineage>
</organism>
<evidence type="ECO:0000313" key="7">
    <source>
        <dbReference type="Proteomes" id="UP001328107"/>
    </source>
</evidence>
<dbReference type="AlphaFoldDB" id="A0AAN4ZLM6"/>
<comment type="caution">
    <text evidence="6">The sequence shown here is derived from an EMBL/GenBank/DDBJ whole genome shotgun (WGS) entry which is preliminary data.</text>
</comment>
<dbReference type="PANTHER" id="PTHR21700">
    <property type="entry name" value="TRANSTHYRETIN-LIKE FAMILY PROTEIN-RELATED"/>
    <property type="match status" value="1"/>
</dbReference>
<evidence type="ECO:0000256" key="1">
    <source>
        <dbReference type="ARBA" id="ARBA00004613"/>
    </source>
</evidence>
<dbReference type="InterPro" id="IPR038479">
    <property type="entry name" value="Transthyretin-like_sf"/>
</dbReference>
<evidence type="ECO:0000256" key="5">
    <source>
        <dbReference type="SAM" id="SignalP"/>
    </source>
</evidence>
<accession>A0AAN4ZLM6</accession>
<evidence type="ECO:0000313" key="6">
    <source>
        <dbReference type="EMBL" id="GMR39255.1"/>
    </source>
</evidence>
<evidence type="ECO:0000256" key="3">
    <source>
        <dbReference type="ARBA" id="ARBA00022525"/>
    </source>
</evidence>
<proteinExistence type="inferred from homology"/>
<dbReference type="InterPro" id="IPR001534">
    <property type="entry name" value="Transthyretin-like"/>
</dbReference>